<proteinExistence type="predicted"/>
<name>A0A1H8ZQP1_9PSED</name>
<dbReference type="EMBL" id="FOEQ01000001">
    <property type="protein sequence ID" value="SEP66819.1"/>
    <property type="molecule type" value="Genomic_DNA"/>
</dbReference>
<sequence length="102" mass="12341">MYSCKYDCPVRFEWDEEKNQLNIRKHGIDFNDVPEMLRQPMLALRDERFEYPEARWIGMGWINAWVSVVAYTERQGDVIRIISARRATRREVTRYVETVQKL</sequence>
<accession>A0A1H8ZQP1</accession>
<evidence type="ECO:0008006" key="3">
    <source>
        <dbReference type="Google" id="ProtNLM"/>
    </source>
</evidence>
<dbReference type="AlphaFoldDB" id="A0A1H8ZQP1"/>
<gene>
    <name evidence="1" type="ORF">SAMN05216230_101198</name>
</gene>
<organism evidence="1 2">
    <name type="scientific">Pseudomonas soli</name>
    <dbReference type="NCBI Taxonomy" id="1306993"/>
    <lineage>
        <taxon>Bacteria</taxon>
        <taxon>Pseudomonadati</taxon>
        <taxon>Pseudomonadota</taxon>
        <taxon>Gammaproteobacteria</taxon>
        <taxon>Pseudomonadales</taxon>
        <taxon>Pseudomonadaceae</taxon>
        <taxon>Pseudomonas</taxon>
    </lineage>
</organism>
<dbReference type="InterPro" id="IPR007460">
    <property type="entry name" value="BrnT_toxin"/>
</dbReference>
<protein>
    <recommendedName>
        <fullName evidence="3">BrnT family toxin</fullName>
    </recommendedName>
</protein>
<evidence type="ECO:0000313" key="2">
    <source>
        <dbReference type="Proteomes" id="UP000199221"/>
    </source>
</evidence>
<dbReference type="Pfam" id="PF04365">
    <property type="entry name" value="BrnT_toxin"/>
    <property type="match status" value="1"/>
</dbReference>
<dbReference type="Proteomes" id="UP000199221">
    <property type="component" value="Unassembled WGS sequence"/>
</dbReference>
<dbReference type="InterPro" id="IPR038573">
    <property type="entry name" value="BrnT_sf"/>
</dbReference>
<reference evidence="1 2" key="1">
    <citation type="submission" date="2016-10" db="EMBL/GenBank/DDBJ databases">
        <authorList>
            <person name="de Groot N.N."/>
        </authorList>
    </citation>
    <scope>NUCLEOTIDE SEQUENCE [LARGE SCALE GENOMIC DNA]</scope>
    <source>
        <strain evidence="1 2">LMG 27941</strain>
    </source>
</reference>
<dbReference type="Gene3D" id="3.10.450.530">
    <property type="entry name" value="Ribonuclease toxin, BrnT, of type II toxin-antitoxin system"/>
    <property type="match status" value="1"/>
</dbReference>
<evidence type="ECO:0000313" key="1">
    <source>
        <dbReference type="EMBL" id="SEP66819.1"/>
    </source>
</evidence>